<evidence type="ECO:0000313" key="8">
    <source>
        <dbReference type="EnsemblMetazoa" id="tetur34g00990.1"/>
    </source>
</evidence>
<feature type="compositionally biased region" description="Low complexity" evidence="6">
    <location>
        <begin position="34"/>
        <end position="58"/>
    </location>
</feature>
<accession>T1L2Z8</accession>
<evidence type="ECO:0000256" key="5">
    <source>
        <dbReference type="ARBA" id="ARBA00023136"/>
    </source>
</evidence>
<dbReference type="Pfam" id="PF07264">
    <property type="entry name" value="EI24"/>
    <property type="match status" value="1"/>
</dbReference>
<reference evidence="9" key="1">
    <citation type="submission" date="2011-08" db="EMBL/GenBank/DDBJ databases">
        <authorList>
            <person name="Rombauts S."/>
        </authorList>
    </citation>
    <scope>NUCLEOTIDE SEQUENCE</scope>
    <source>
        <strain evidence="9">London</strain>
    </source>
</reference>
<evidence type="ECO:0000256" key="3">
    <source>
        <dbReference type="ARBA" id="ARBA00022692"/>
    </source>
</evidence>
<evidence type="ECO:0000256" key="2">
    <source>
        <dbReference type="ARBA" id="ARBA00010970"/>
    </source>
</evidence>
<reference evidence="8" key="2">
    <citation type="submission" date="2015-06" db="UniProtKB">
        <authorList>
            <consortium name="EnsemblMetazoa"/>
        </authorList>
    </citation>
    <scope>IDENTIFICATION</scope>
</reference>
<evidence type="ECO:0000256" key="6">
    <source>
        <dbReference type="SAM" id="MobiDB-lite"/>
    </source>
</evidence>
<feature type="transmembrane region" description="Helical" evidence="7">
    <location>
        <begin position="243"/>
        <end position="258"/>
    </location>
</feature>
<feature type="transmembrane region" description="Helical" evidence="7">
    <location>
        <begin position="103"/>
        <end position="124"/>
    </location>
</feature>
<evidence type="ECO:0008006" key="10">
    <source>
        <dbReference type="Google" id="ProtNLM"/>
    </source>
</evidence>
<feature type="transmembrane region" description="Helical" evidence="7">
    <location>
        <begin position="75"/>
        <end position="96"/>
    </location>
</feature>
<dbReference type="EnsemblMetazoa" id="tetur34g00990.1">
    <property type="protein sequence ID" value="tetur34g00990.1"/>
    <property type="gene ID" value="tetur34g00990"/>
</dbReference>
<dbReference type="HOGENOM" id="CLU_031164_0_1_1"/>
<evidence type="ECO:0000256" key="7">
    <source>
        <dbReference type="SAM" id="Phobius"/>
    </source>
</evidence>
<comment type="subcellular location">
    <subcellularLocation>
        <location evidence="1">Membrane</location>
        <topology evidence="1">Multi-pass membrane protein</topology>
    </subcellularLocation>
</comment>
<name>T1L2Z8_TETUR</name>
<dbReference type="GO" id="GO:0016020">
    <property type="term" value="C:membrane"/>
    <property type="evidence" value="ECO:0007669"/>
    <property type="project" value="UniProtKB-SubCell"/>
</dbReference>
<evidence type="ECO:0000313" key="9">
    <source>
        <dbReference type="Proteomes" id="UP000015104"/>
    </source>
</evidence>
<proteinExistence type="inferred from homology"/>
<dbReference type="AlphaFoldDB" id="T1L2Z8"/>
<keyword evidence="3 7" id="KW-0812">Transmembrane</keyword>
<protein>
    <recommendedName>
        <fullName evidence="10">Etoposide-induced protein 2.4 homolog</fullName>
    </recommendedName>
</protein>
<dbReference type="Proteomes" id="UP000015104">
    <property type="component" value="Unassembled WGS sequence"/>
</dbReference>
<keyword evidence="9" id="KW-1185">Reference proteome</keyword>
<feature type="region of interest" description="Disordered" evidence="6">
    <location>
        <begin position="34"/>
        <end position="66"/>
    </location>
</feature>
<feature type="transmembrane region" description="Helical" evidence="7">
    <location>
        <begin position="264"/>
        <end position="281"/>
    </location>
</feature>
<feature type="transmembrane region" description="Helical" evidence="7">
    <location>
        <begin position="203"/>
        <end position="222"/>
    </location>
</feature>
<dbReference type="InterPro" id="IPR059112">
    <property type="entry name" value="CysZ/EI24"/>
</dbReference>
<organism evidence="8 9">
    <name type="scientific">Tetranychus urticae</name>
    <name type="common">Two-spotted spider mite</name>
    <dbReference type="NCBI Taxonomy" id="32264"/>
    <lineage>
        <taxon>Eukaryota</taxon>
        <taxon>Metazoa</taxon>
        <taxon>Ecdysozoa</taxon>
        <taxon>Arthropoda</taxon>
        <taxon>Chelicerata</taxon>
        <taxon>Arachnida</taxon>
        <taxon>Acari</taxon>
        <taxon>Acariformes</taxon>
        <taxon>Trombidiformes</taxon>
        <taxon>Prostigmata</taxon>
        <taxon>Eleutherengona</taxon>
        <taxon>Raphignathae</taxon>
        <taxon>Tetranychoidea</taxon>
        <taxon>Tetranychidae</taxon>
        <taxon>Tetranychus</taxon>
    </lineage>
</organism>
<dbReference type="GO" id="GO:0005783">
    <property type="term" value="C:endoplasmic reticulum"/>
    <property type="evidence" value="ECO:0007669"/>
    <property type="project" value="TreeGrafter"/>
</dbReference>
<dbReference type="PANTHER" id="PTHR21389:SF0">
    <property type="entry name" value="ETOPOSIDE-INDUCED PROTEIN 2.4 HOMOLOG"/>
    <property type="match status" value="1"/>
</dbReference>
<keyword evidence="4 7" id="KW-1133">Transmembrane helix</keyword>
<keyword evidence="5 7" id="KW-0472">Membrane</keyword>
<evidence type="ECO:0000256" key="4">
    <source>
        <dbReference type="ARBA" id="ARBA00022989"/>
    </source>
</evidence>
<sequence>MGPQNILTGILCGLKDAISGIFAIKNHYNSAISDSESSSSPSSVPTPSPSLSSSPSTSKQNVKIKPRRKTNKNTFHMICQCCLLNGCIFWFSLILFDYVLLPMLYAFIHVIFGSQPGVVQSLWYWMKPILSHTFDALWRLPVFLLTRVVNALWFQDIADSTYKGRPSFIGSIPKLIADTFFSLMIQALFLIQALVIAFIPFPLLGQLASLFHLSLLYALYSFEYKWSNMGWELHKRLQVIENNWPYFFGFGFPLAILTSLSDSWFVSGCIFSLLFPLFIISGNEAKPKRGLCDYPIKIFQPVVWFSNKIFQGTIHLTAGSQGKAIINNYQKRELELLMQNPTVTEKTIYSSTTVYTENKSNSHIIDAT</sequence>
<evidence type="ECO:0000256" key="1">
    <source>
        <dbReference type="ARBA" id="ARBA00004141"/>
    </source>
</evidence>
<feature type="transmembrane region" description="Helical" evidence="7">
    <location>
        <begin position="175"/>
        <end position="197"/>
    </location>
</feature>
<dbReference type="STRING" id="32264.T1L2Z8"/>
<dbReference type="eggNOG" id="KOG3966">
    <property type="taxonomic scope" value="Eukaryota"/>
</dbReference>
<comment type="similarity">
    <text evidence="2">Belongs to the EI24 family.</text>
</comment>
<dbReference type="PANTHER" id="PTHR21389">
    <property type="entry name" value="P53 INDUCED PROTEIN"/>
    <property type="match status" value="1"/>
</dbReference>
<dbReference type="GO" id="GO:0016236">
    <property type="term" value="P:macroautophagy"/>
    <property type="evidence" value="ECO:0007669"/>
    <property type="project" value="TreeGrafter"/>
</dbReference>
<dbReference type="EMBL" id="CAEY01000994">
    <property type="status" value="NOT_ANNOTATED_CDS"/>
    <property type="molecule type" value="Genomic_DNA"/>
</dbReference>